<gene>
    <name evidence="1" type="ordered locus">TherJR_0394</name>
</gene>
<dbReference type="HOGENOM" id="CLU_3376557_0_0_9"/>
<dbReference type="Proteomes" id="UP000002377">
    <property type="component" value="Chromosome"/>
</dbReference>
<dbReference type="EMBL" id="CP002028">
    <property type="protein sequence ID" value="ADG81280.1"/>
    <property type="molecule type" value="Genomic_DNA"/>
</dbReference>
<accession>D5XAI1</accession>
<sequence length="34" mass="3656" precursor="true">MGLLVFATVAVAILLIFGSAAADFFGNLRWLEKT</sequence>
<reference evidence="1 2" key="1">
    <citation type="submission" date="2010-05" db="EMBL/GenBank/DDBJ databases">
        <title>Complete sequence of Thermincola sp. JR.</title>
        <authorList>
            <consortium name="US DOE Joint Genome Institute"/>
            <person name="Lucas S."/>
            <person name="Copeland A."/>
            <person name="Lapidus A."/>
            <person name="Cheng J.-F."/>
            <person name="Bruce D."/>
            <person name="Goodwin L."/>
            <person name="Pitluck S."/>
            <person name="Chertkov O."/>
            <person name="Detter J.C."/>
            <person name="Han C."/>
            <person name="Tapia R."/>
            <person name="Land M."/>
            <person name="Hauser L."/>
            <person name="Kyrpides N."/>
            <person name="Mikhailova N."/>
            <person name="Hazen T.C."/>
            <person name="Woyke T."/>
        </authorList>
    </citation>
    <scope>NUCLEOTIDE SEQUENCE [LARGE SCALE GENOMIC DNA]</scope>
    <source>
        <strain evidence="1 2">JR</strain>
    </source>
</reference>
<evidence type="ECO:0000313" key="2">
    <source>
        <dbReference type="Proteomes" id="UP000002377"/>
    </source>
</evidence>
<dbReference type="AlphaFoldDB" id="D5XAI1"/>
<protein>
    <submittedName>
        <fullName evidence="1">Uncharacterized protein</fullName>
    </submittedName>
</protein>
<keyword evidence="2" id="KW-1185">Reference proteome</keyword>
<dbReference type="KEGG" id="tjr:TherJR_0394"/>
<proteinExistence type="predicted"/>
<name>D5XAI1_THEPJ</name>
<evidence type="ECO:0000313" key="1">
    <source>
        <dbReference type="EMBL" id="ADG81280.1"/>
    </source>
</evidence>
<organism evidence="1 2">
    <name type="scientific">Thermincola potens (strain JR)</name>
    <dbReference type="NCBI Taxonomy" id="635013"/>
    <lineage>
        <taxon>Bacteria</taxon>
        <taxon>Bacillati</taxon>
        <taxon>Bacillota</taxon>
        <taxon>Clostridia</taxon>
        <taxon>Eubacteriales</taxon>
        <taxon>Thermincolaceae</taxon>
        <taxon>Thermincola</taxon>
    </lineage>
</organism>